<dbReference type="EMBL" id="FOEF01000005">
    <property type="protein sequence ID" value="SEP25742.1"/>
    <property type="molecule type" value="Genomic_DNA"/>
</dbReference>
<organism evidence="2 3">
    <name type="scientific">Amycolatopsis saalfeldensis</name>
    <dbReference type="NCBI Taxonomy" id="394193"/>
    <lineage>
        <taxon>Bacteria</taxon>
        <taxon>Bacillati</taxon>
        <taxon>Actinomycetota</taxon>
        <taxon>Actinomycetes</taxon>
        <taxon>Pseudonocardiales</taxon>
        <taxon>Pseudonocardiaceae</taxon>
        <taxon>Amycolatopsis</taxon>
    </lineage>
</organism>
<dbReference type="Pfam" id="PF20589">
    <property type="entry name" value="DUF6790"/>
    <property type="match status" value="1"/>
</dbReference>
<evidence type="ECO:0000256" key="1">
    <source>
        <dbReference type="SAM" id="Phobius"/>
    </source>
</evidence>
<feature type="transmembrane region" description="Helical" evidence="1">
    <location>
        <begin position="107"/>
        <end position="128"/>
    </location>
</feature>
<feature type="transmembrane region" description="Helical" evidence="1">
    <location>
        <begin position="77"/>
        <end position="95"/>
    </location>
</feature>
<protein>
    <submittedName>
        <fullName evidence="2">Uncharacterized protein</fullName>
    </submittedName>
</protein>
<name>A0A1H8WDJ7_9PSEU</name>
<dbReference type="Proteomes" id="UP000198582">
    <property type="component" value="Unassembled WGS sequence"/>
</dbReference>
<reference evidence="2 3" key="1">
    <citation type="submission" date="2016-10" db="EMBL/GenBank/DDBJ databases">
        <authorList>
            <person name="de Groot N.N."/>
        </authorList>
    </citation>
    <scope>NUCLEOTIDE SEQUENCE [LARGE SCALE GENOMIC DNA]</scope>
    <source>
        <strain evidence="2 3">DSM 44993</strain>
    </source>
</reference>
<sequence length="184" mass="20028">MTATTYLAQAAFPLIWMVIPCVGALVRTRRVRDRAERLEIWQRWWAIGALGFGSLWMTFSFLAIPDAMAEAIGFTRTPFTFEIAFANLGLALLGFRAASASYRERMTIGFSSGMFLWGAVIGHLYQWIANGDTAPGNVGGVLANDILIPAVVIVLAWRSRSAAQNGFADRSDAPRGEASRPVAG</sequence>
<proteinExistence type="predicted"/>
<dbReference type="AlphaFoldDB" id="A0A1H8WDJ7"/>
<evidence type="ECO:0000313" key="3">
    <source>
        <dbReference type="Proteomes" id="UP000198582"/>
    </source>
</evidence>
<feature type="transmembrane region" description="Helical" evidence="1">
    <location>
        <begin position="134"/>
        <end position="157"/>
    </location>
</feature>
<evidence type="ECO:0000313" key="2">
    <source>
        <dbReference type="EMBL" id="SEP25742.1"/>
    </source>
</evidence>
<dbReference type="InterPro" id="IPR046740">
    <property type="entry name" value="DUF6790"/>
</dbReference>
<keyword evidence="1" id="KW-1133">Transmembrane helix</keyword>
<keyword evidence="1" id="KW-0812">Transmembrane</keyword>
<dbReference type="RefSeq" id="WP_245787308.1">
    <property type="nucleotide sequence ID" value="NZ_FOEF01000005.1"/>
</dbReference>
<keyword evidence="1" id="KW-0472">Membrane</keyword>
<keyword evidence="3" id="KW-1185">Reference proteome</keyword>
<gene>
    <name evidence="2" type="ORF">SAMN04489732_105100</name>
</gene>
<dbReference type="STRING" id="394193.SAMN04489732_105100"/>
<accession>A0A1H8WDJ7</accession>
<feature type="transmembrane region" description="Helical" evidence="1">
    <location>
        <begin position="6"/>
        <end position="26"/>
    </location>
</feature>
<feature type="transmembrane region" description="Helical" evidence="1">
    <location>
        <begin position="46"/>
        <end position="65"/>
    </location>
</feature>